<accession>A0A1V0B636</accession>
<dbReference type="InterPro" id="IPR011701">
    <property type="entry name" value="MFS"/>
</dbReference>
<dbReference type="KEGG" id="ppha:BVH74_10990"/>
<evidence type="ECO:0000256" key="5">
    <source>
        <dbReference type="ARBA" id="ARBA00023136"/>
    </source>
</evidence>
<organism evidence="8 9">
    <name type="scientific">Halopseudomonas phragmitis</name>
    <dbReference type="NCBI Taxonomy" id="1931241"/>
    <lineage>
        <taxon>Bacteria</taxon>
        <taxon>Pseudomonadati</taxon>
        <taxon>Pseudomonadota</taxon>
        <taxon>Gammaproteobacteria</taxon>
        <taxon>Pseudomonadales</taxon>
        <taxon>Pseudomonadaceae</taxon>
        <taxon>Halopseudomonas</taxon>
    </lineage>
</organism>
<evidence type="ECO:0000256" key="6">
    <source>
        <dbReference type="SAM" id="Phobius"/>
    </source>
</evidence>
<feature type="transmembrane region" description="Helical" evidence="6">
    <location>
        <begin position="52"/>
        <end position="72"/>
    </location>
</feature>
<sequence>MTNNNSLYPTTKRAWLTVSILLLAYVLSFIDRQILNLLVGPIRADLGISDTQMSLLMGLSFAIFYTIAGIPLGRVADSRSRRGLIACGVFFWSLMTAACGMAKQYWHFVIFRIGVGAGEAALSPAAYSLMADSFPPEKRATAISVYSMGIYLGAGMAFLLGGIVVTWANARGDVMLPLLGMVRPWQLIFLVLGAAGIMFCLVLLAIKEPTRKGVGAGVAVPLKDVGAYLLSIRKAVICHNFGFACLSFASYGASAWIPTFFIRNHGLTPGEVGIYYGSLVMVAGSLGIVFGGRLADALARKGMKDSNMRVGLLAAILTLLCNVVYLVDNMTLLWVIMFFNVFTVAMPFGVAPAAIQEVMPNSMRGQASAIYLFVVTLIGLGIGPTAVALVTDYVFQDDYAVRYSIFWVASIITLGSIVLLWKGLKPYLEARETLAAWGDRQEQKTAPAV</sequence>
<feature type="transmembrane region" description="Helical" evidence="6">
    <location>
        <begin position="367"/>
        <end position="391"/>
    </location>
</feature>
<feature type="transmembrane region" description="Helical" evidence="6">
    <location>
        <begin position="187"/>
        <end position="206"/>
    </location>
</feature>
<dbReference type="PANTHER" id="PTHR23505:SF79">
    <property type="entry name" value="PROTEIN SPINSTER"/>
    <property type="match status" value="1"/>
</dbReference>
<feature type="transmembrane region" description="Helical" evidence="6">
    <location>
        <begin position="241"/>
        <end position="262"/>
    </location>
</feature>
<feature type="transmembrane region" description="Helical" evidence="6">
    <location>
        <begin position="109"/>
        <end position="131"/>
    </location>
</feature>
<dbReference type="STRING" id="1931241.BVH74_10990"/>
<evidence type="ECO:0000256" key="1">
    <source>
        <dbReference type="ARBA" id="ARBA00004141"/>
    </source>
</evidence>
<dbReference type="GO" id="GO:0022857">
    <property type="term" value="F:transmembrane transporter activity"/>
    <property type="evidence" value="ECO:0007669"/>
    <property type="project" value="InterPro"/>
</dbReference>
<dbReference type="CDD" id="cd17328">
    <property type="entry name" value="MFS_spinster_like"/>
    <property type="match status" value="1"/>
</dbReference>
<dbReference type="GO" id="GO:0016020">
    <property type="term" value="C:membrane"/>
    <property type="evidence" value="ECO:0007669"/>
    <property type="project" value="UniProtKB-SubCell"/>
</dbReference>
<dbReference type="PROSITE" id="PS50850">
    <property type="entry name" value="MFS"/>
    <property type="match status" value="1"/>
</dbReference>
<protein>
    <submittedName>
        <fullName evidence="8">MFS transporter</fullName>
    </submittedName>
</protein>
<feature type="domain" description="Major facilitator superfamily (MFS) profile" evidence="7">
    <location>
        <begin position="17"/>
        <end position="428"/>
    </location>
</feature>
<keyword evidence="4 6" id="KW-1133">Transmembrane helix</keyword>
<gene>
    <name evidence="8" type="ORF">BVH74_10990</name>
</gene>
<proteinExistence type="predicted"/>
<dbReference type="Proteomes" id="UP000243488">
    <property type="component" value="Chromosome"/>
</dbReference>
<evidence type="ECO:0000256" key="4">
    <source>
        <dbReference type="ARBA" id="ARBA00022989"/>
    </source>
</evidence>
<keyword evidence="3 6" id="KW-0812">Transmembrane</keyword>
<dbReference type="PANTHER" id="PTHR23505">
    <property type="entry name" value="SPINSTER"/>
    <property type="match status" value="1"/>
</dbReference>
<comment type="subcellular location">
    <subcellularLocation>
        <location evidence="1">Membrane</location>
        <topology evidence="1">Multi-pass membrane protein</topology>
    </subcellularLocation>
</comment>
<dbReference type="InterPro" id="IPR044770">
    <property type="entry name" value="MFS_spinster-like"/>
</dbReference>
<dbReference type="InterPro" id="IPR020846">
    <property type="entry name" value="MFS_dom"/>
</dbReference>
<dbReference type="Pfam" id="PF07690">
    <property type="entry name" value="MFS_1"/>
    <property type="match status" value="1"/>
</dbReference>
<evidence type="ECO:0000313" key="9">
    <source>
        <dbReference type="Proteomes" id="UP000243488"/>
    </source>
</evidence>
<feature type="transmembrane region" description="Helical" evidence="6">
    <location>
        <begin position="143"/>
        <end position="167"/>
    </location>
</feature>
<dbReference type="Gene3D" id="1.20.1250.20">
    <property type="entry name" value="MFS general substrate transporter like domains"/>
    <property type="match status" value="2"/>
</dbReference>
<evidence type="ECO:0000256" key="3">
    <source>
        <dbReference type="ARBA" id="ARBA00022692"/>
    </source>
</evidence>
<keyword evidence="5 6" id="KW-0472">Membrane</keyword>
<name>A0A1V0B636_9GAMM</name>
<dbReference type="EMBL" id="CP020100">
    <property type="protein sequence ID" value="AQZ95244.1"/>
    <property type="molecule type" value="Genomic_DNA"/>
</dbReference>
<evidence type="ECO:0000256" key="2">
    <source>
        <dbReference type="ARBA" id="ARBA00022448"/>
    </source>
</evidence>
<evidence type="ECO:0000259" key="7">
    <source>
        <dbReference type="PROSITE" id="PS50850"/>
    </source>
</evidence>
<dbReference type="RefSeq" id="WP_080050112.1">
    <property type="nucleotide sequence ID" value="NZ_CP020100.1"/>
</dbReference>
<reference evidence="8 9" key="1">
    <citation type="submission" date="2017-03" db="EMBL/GenBank/DDBJ databases">
        <title>Complete genome sequence of the novel DNRA strain Pseudomonas sp. S-6-2 isolated from Chinese polluted river sediment. Journal of Biotechnology.</title>
        <authorList>
            <person name="Li J."/>
            <person name="Xiang F."/>
            <person name="Wang L."/>
            <person name="Xi L."/>
            <person name="Liu J."/>
        </authorList>
    </citation>
    <scope>NUCLEOTIDE SEQUENCE [LARGE SCALE GENOMIC DNA]</scope>
    <source>
        <strain evidence="8 9">S-6-2</strain>
    </source>
</reference>
<feature type="transmembrane region" description="Helical" evidence="6">
    <location>
        <begin position="84"/>
        <end position="103"/>
    </location>
</feature>
<keyword evidence="2" id="KW-0813">Transport</keyword>
<evidence type="ECO:0000313" key="8">
    <source>
        <dbReference type="EMBL" id="AQZ95244.1"/>
    </source>
</evidence>
<dbReference type="AlphaFoldDB" id="A0A1V0B636"/>
<dbReference type="SUPFAM" id="SSF103473">
    <property type="entry name" value="MFS general substrate transporter"/>
    <property type="match status" value="1"/>
</dbReference>
<feature type="transmembrane region" description="Helical" evidence="6">
    <location>
        <begin position="274"/>
        <end position="295"/>
    </location>
</feature>
<feature type="transmembrane region" description="Helical" evidence="6">
    <location>
        <begin position="403"/>
        <end position="421"/>
    </location>
</feature>
<keyword evidence="9" id="KW-1185">Reference proteome</keyword>
<feature type="transmembrane region" description="Helical" evidence="6">
    <location>
        <begin position="307"/>
        <end position="327"/>
    </location>
</feature>
<feature type="transmembrane region" description="Helical" evidence="6">
    <location>
        <begin position="333"/>
        <end position="355"/>
    </location>
</feature>
<dbReference type="InterPro" id="IPR036259">
    <property type="entry name" value="MFS_trans_sf"/>
</dbReference>